<evidence type="ECO:0000313" key="4">
    <source>
        <dbReference type="Proteomes" id="UP000289340"/>
    </source>
</evidence>
<keyword evidence="2" id="KW-1133">Transmembrane helix</keyword>
<feature type="region of interest" description="Disordered" evidence="1">
    <location>
        <begin position="88"/>
        <end position="110"/>
    </location>
</feature>
<feature type="transmembrane region" description="Helical" evidence="2">
    <location>
        <begin position="62"/>
        <end position="84"/>
    </location>
</feature>
<comment type="caution">
    <text evidence="3">The sequence shown here is derived from an EMBL/GenBank/DDBJ whole genome shotgun (WGS) entry which is preliminary data.</text>
</comment>
<evidence type="ECO:0000256" key="2">
    <source>
        <dbReference type="SAM" id="Phobius"/>
    </source>
</evidence>
<evidence type="ECO:0000256" key="1">
    <source>
        <dbReference type="SAM" id="MobiDB-lite"/>
    </source>
</evidence>
<keyword evidence="2" id="KW-0472">Membrane</keyword>
<sequence length="110" mass="12452">MTENNPKTHYPSSGGIPSPSDDGPKKLPGKQKMHFNPPEKEIPDAATLRDQWRYAIRQYSKWYSHAWGTAILAGTAFFALGWFIKGENPIPSFNSNKDKDKDKDNHNSHP</sequence>
<name>A0A445HGF3_GLYSO</name>
<dbReference type="Gramene" id="XM_028341793.1">
    <property type="protein sequence ID" value="XP_028197594.1"/>
    <property type="gene ID" value="LOC114382407"/>
</dbReference>
<protein>
    <submittedName>
        <fullName evidence="3">Uncharacterized protein</fullName>
    </submittedName>
</protein>
<organism evidence="3 4">
    <name type="scientific">Glycine soja</name>
    <name type="common">Wild soybean</name>
    <dbReference type="NCBI Taxonomy" id="3848"/>
    <lineage>
        <taxon>Eukaryota</taxon>
        <taxon>Viridiplantae</taxon>
        <taxon>Streptophyta</taxon>
        <taxon>Embryophyta</taxon>
        <taxon>Tracheophyta</taxon>
        <taxon>Spermatophyta</taxon>
        <taxon>Magnoliopsida</taxon>
        <taxon>eudicotyledons</taxon>
        <taxon>Gunneridae</taxon>
        <taxon>Pentapetalae</taxon>
        <taxon>rosids</taxon>
        <taxon>fabids</taxon>
        <taxon>Fabales</taxon>
        <taxon>Fabaceae</taxon>
        <taxon>Papilionoideae</taxon>
        <taxon>50 kb inversion clade</taxon>
        <taxon>NPAAA clade</taxon>
        <taxon>indigoferoid/millettioid clade</taxon>
        <taxon>Phaseoleae</taxon>
        <taxon>Glycine</taxon>
        <taxon>Glycine subgen. Soja</taxon>
    </lineage>
</organism>
<dbReference type="Proteomes" id="UP000289340">
    <property type="component" value="Chromosome 13"/>
</dbReference>
<keyword evidence="2" id="KW-0812">Transmembrane</keyword>
<dbReference type="PANTHER" id="PTHR37186:SF1">
    <property type="entry name" value="OS06G0524500 PROTEIN"/>
    <property type="match status" value="1"/>
</dbReference>
<proteinExistence type="predicted"/>
<keyword evidence="4" id="KW-1185">Reference proteome</keyword>
<gene>
    <name evidence="3" type="ORF">D0Y65_036784</name>
</gene>
<accession>A0A445HGF3</accession>
<evidence type="ECO:0000313" key="3">
    <source>
        <dbReference type="EMBL" id="RZB72698.1"/>
    </source>
</evidence>
<feature type="region of interest" description="Disordered" evidence="1">
    <location>
        <begin position="1"/>
        <end position="46"/>
    </location>
</feature>
<dbReference type="PANTHER" id="PTHR37186">
    <property type="entry name" value="OS06G0524500 PROTEIN"/>
    <property type="match status" value="1"/>
</dbReference>
<dbReference type="EMBL" id="QZWG01000013">
    <property type="protein sequence ID" value="RZB72698.1"/>
    <property type="molecule type" value="Genomic_DNA"/>
</dbReference>
<feature type="compositionally biased region" description="Low complexity" evidence="1">
    <location>
        <begin position="11"/>
        <end position="21"/>
    </location>
</feature>
<feature type="compositionally biased region" description="Basic and acidic residues" evidence="1">
    <location>
        <begin position="96"/>
        <end position="110"/>
    </location>
</feature>
<dbReference type="AlphaFoldDB" id="A0A445HGF3"/>
<reference evidence="3 4" key="1">
    <citation type="submission" date="2018-09" db="EMBL/GenBank/DDBJ databases">
        <title>A high-quality reference genome of wild soybean provides a powerful tool to mine soybean genomes.</title>
        <authorList>
            <person name="Xie M."/>
            <person name="Chung C.Y.L."/>
            <person name="Li M.-W."/>
            <person name="Wong F.-L."/>
            <person name="Chan T.-F."/>
            <person name="Lam H.-M."/>
        </authorList>
    </citation>
    <scope>NUCLEOTIDE SEQUENCE [LARGE SCALE GENOMIC DNA]</scope>
    <source>
        <strain evidence="4">cv. W05</strain>
        <tissue evidence="3">Hypocotyl of etiolated seedlings</tissue>
    </source>
</reference>